<feature type="signal peptide" evidence="8">
    <location>
        <begin position="1"/>
        <end position="20"/>
    </location>
</feature>
<name>Q3L631_APICE</name>
<dbReference type="AlphaFoldDB" id="Q3L631"/>
<feature type="compositionally biased region" description="Basic and acidic residues" evidence="7">
    <location>
        <begin position="508"/>
        <end position="524"/>
    </location>
</feature>
<dbReference type="EMBL" id="AY663105">
    <property type="protein sequence ID" value="AAV90960.1"/>
    <property type="molecule type" value="Genomic_DNA"/>
</dbReference>
<dbReference type="Pfam" id="PF03022">
    <property type="entry name" value="MRJP"/>
    <property type="match status" value="1"/>
</dbReference>
<keyword evidence="4 8" id="KW-0732">Signal</keyword>
<evidence type="ECO:0000256" key="7">
    <source>
        <dbReference type="SAM" id="MobiDB-lite"/>
    </source>
</evidence>
<sequence length="608" mass="69284">MTKWLLLVVCLGIACQDVTSAAVNHQRKSSKNLAHSMKVIYEWKHIDYDFGSVERRDAAIKSGEFDHTKNYPFDVDRWRDKTFVTVERFDGVPSSLNVVTNKKGKGGPLLHPYPDWSWAKYKDCSGIVSAFKIAVDKFDRLWVLDSGLVNNNQPMCSPKLVTFDLTTSKLLKQVEIPHNIAVNATTGMGELVSLAVQAIDPTNTMVYIADERGEALIIYQNSDDSFHRLTSNTFDYDPRYTKLTVAGESFTVKNGICGIALSPVTNNLYYSPLASHSLYYVNTEQFRNPQYEENNVQYEGSQDILNTQSFAKAVSKNGVVFLGLVSNSAVGCVNEHQVLQKENFDVVAQNEETLQMIVSMKIMQDLPQSGRINDPGNEYMLALSNKMQKIINNDFNFNDVNFRILGANVNDLTRNTRCAKSNNQNANNQNANNQNANNQNANNQNANNQNDNNQNDNGNNRRNGNNQNGNRQNDNKQNDNKQNANKQNANKQNDNKQNDNKQNGNRQNDNRQNDNKQNDNRQNDNKQNGNRQNDNRQNDNQRNGNRQNDNRQNDNKRNGNRQNDNRQNDNKRNGNRQNDNKQNDNRQNDNNQNNNQNDNNRNNQAHHS</sequence>
<comment type="subcellular location">
    <subcellularLocation>
        <location evidence="1">Secreted</location>
    </subcellularLocation>
</comment>
<dbReference type="FunFam" id="2.120.10.30:FF:000177">
    <property type="entry name" value="Major royal jelly protein 3"/>
    <property type="match status" value="1"/>
</dbReference>
<evidence type="ECO:0000313" key="9">
    <source>
        <dbReference type="EMBL" id="AAV90960.1"/>
    </source>
</evidence>
<feature type="chain" id="PRO_5004227821" description="Bee-milk protein" evidence="8">
    <location>
        <begin position="21"/>
        <end position="608"/>
    </location>
</feature>
<dbReference type="PANTHER" id="PTHR10009">
    <property type="entry name" value="PROTEIN YELLOW-RELATED"/>
    <property type="match status" value="1"/>
</dbReference>
<dbReference type="SMR" id="Q3L631"/>
<evidence type="ECO:0000256" key="4">
    <source>
        <dbReference type="ARBA" id="ARBA00022729"/>
    </source>
</evidence>
<protein>
    <recommendedName>
        <fullName evidence="6">Bee-milk protein</fullName>
    </recommendedName>
</protein>
<feature type="compositionally biased region" description="Low complexity" evidence="7">
    <location>
        <begin position="480"/>
        <end position="492"/>
    </location>
</feature>
<dbReference type="PANTHER" id="PTHR10009:SF7">
    <property type="entry name" value="GH10609P-RELATED"/>
    <property type="match status" value="1"/>
</dbReference>
<dbReference type="Gene3D" id="2.120.10.30">
    <property type="entry name" value="TolB, C-terminal domain"/>
    <property type="match status" value="1"/>
</dbReference>
<keyword evidence="3" id="KW-0964">Secreted</keyword>
<dbReference type="PROSITE" id="PS51257">
    <property type="entry name" value="PROKAR_LIPOPROTEIN"/>
    <property type="match status" value="1"/>
</dbReference>
<reference evidence="9" key="1">
    <citation type="journal article" date="2005" name="J. Agric. Food Chem.">
        <title>Organization and potential function of the mrjp3 locus in four honeybee species.</title>
        <authorList>
            <person name="Albertova V."/>
            <person name="Su S."/>
            <person name="Brockmann A."/>
            <person name="Gadau J."/>
            <person name="Albert S."/>
        </authorList>
    </citation>
    <scope>NUCLEOTIDE SEQUENCE</scope>
</reference>
<evidence type="ECO:0000256" key="5">
    <source>
        <dbReference type="ARBA" id="ARBA00023180"/>
    </source>
</evidence>
<evidence type="ECO:0000256" key="3">
    <source>
        <dbReference type="ARBA" id="ARBA00022525"/>
    </source>
</evidence>
<organism evidence="9">
    <name type="scientific">Apis cerana</name>
    <name type="common">Indian honeybee</name>
    <dbReference type="NCBI Taxonomy" id="7461"/>
    <lineage>
        <taxon>Eukaryota</taxon>
        <taxon>Metazoa</taxon>
        <taxon>Ecdysozoa</taxon>
        <taxon>Arthropoda</taxon>
        <taxon>Hexapoda</taxon>
        <taxon>Insecta</taxon>
        <taxon>Pterygota</taxon>
        <taxon>Neoptera</taxon>
        <taxon>Endopterygota</taxon>
        <taxon>Hymenoptera</taxon>
        <taxon>Apocrita</taxon>
        <taxon>Aculeata</taxon>
        <taxon>Apoidea</taxon>
        <taxon>Anthophila</taxon>
        <taxon>Apidae</taxon>
        <taxon>Apis</taxon>
    </lineage>
</organism>
<evidence type="ECO:0000256" key="6">
    <source>
        <dbReference type="ARBA" id="ARBA00030978"/>
    </source>
</evidence>
<dbReference type="PRINTS" id="PR01366">
    <property type="entry name" value="ROYALJELLY"/>
</dbReference>
<dbReference type="SUPFAM" id="SSF75011">
    <property type="entry name" value="3-carboxy-cis,cis-mucoante lactonizing enzyme"/>
    <property type="match status" value="1"/>
</dbReference>
<keyword evidence="5" id="KW-0325">Glycoprotein</keyword>
<dbReference type="GO" id="GO:0005576">
    <property type="term" value="C:extracellular region"/>
    <property type="evidence" value="ECO:0007669"/>
    <property type="project" value="UniProtKB-SubCell"/>
</dbReference>
<proteinExistence type="inferred from homology"/>
<evidence type="ECO:0000256" key="1">
    <source>
        <dbReference type="ARBA" id="ARBA00004613"/>
    </source>
</evidence>
<evidence type="ECO:0000256" key="8">
    <source>
        <dbReference type="SAM" id="SignalP"/>
    </source>
</evidence>
<feature type="compositionally biased region" description="Low complexity" evidence="7">
    <location>
        <begin position="422"/>
        <end position="472"/>
    </location>
</feature>
<accession>Q3L631</accession>
<comment type="similarity">
    <text evidence="2">Belongs to the major royal jelly protein family.</text>
</comment>
<dbReference type="InterPro" id="IPR011042">
    <property type="entry name" value="6-blade_b-propeller_TolB-like"/>
</dbReference>
<evidence type="ECO:0000256" key="2">
    <source>
        <dbReference type="ARBA" id="ARBA00009127"/>
    </source>
</evidence>
<feature type="compositionally biased region" description="Basic and acidic residues" evidence="7">
    <location>
        <begin position="548"/>
        <end position="587"/>
    </location>
</feature>
<dbReference type="InterPro" id="IPR017996">
    <property type="entry name" value="MRJP/yellow-related"/>
</dbReference>
<feature type="compositionally biased region" description="Low complexity" evidence="7">
    <location>
        <begin position="588"/>
        <end position="608"/>
    </location>
</feature>
<gene>
    <name evidence="9" type="primary">mrjp3</name>
</gene>
<feature type="region of interest" description="Disordered" evidence="7">
    <location>
        <begin position="419"/>
        <end position="608"/>
    </location>
</feature>